<dbReference type="InterPro" id="IPR036920">
    <property type="entry name" value="Ribosomal_uL16_sf"/>
</dbReference>
<evidence type="ECO:0000313" key="6">
    <source>
        <dbReference type="EMBL" id="QGI24632.1"/>
    </source>
</evidence>
<dbReference type="Gene3D" id="3.90.1170.10">
    <property type="entry name" value="Ribosomal protein L10e/L16"/>
    <property type="match status" value="1"/>
</dbReference>
<dbReference type="EMBL" id="MW438344">
    <property type="protein sequence ID" value="QQW50149.1"/>
    <property type="molecule type" value="Genomic_DNA"/>
</dbReference>
<dbReference type="EMBL" id="MW438346">
    <property type="protein sequence ID" value="QQW50236.1"/>
    <property type="molecule type" value="Genomic_DNA"/>
</dbReference>
<accession>A0A649UBV9</accession>
<dbReference type="EMBL" id="MW438347">
    <property type="protein sequence ID" value="QQW50280.1"/>
    <property type="molecule type" value="Genomic_DNA"/>
</dbReference>
<name>A0A649UBV9_AURAN</name>
<dbReference type="PANTHER" id="PTHR12220">
    <property type="entry name" value="50S/60S RIBOSOMAL PROTEIN L16"/>
    <property type="match status" value="1"/>
</dbReference>
<keyword evidence="2 4" id="KW-0689">Ribosomal protein</keyword>
<dbReference type="InterPro" id="IPR020798">
    <property type="entry name" value="Ribosomal_uL16_CS"/>
</dbReference>
<evidence type="ECO:0000256" key="1">
    <source>
        <dbReference type="ARBA" id="ARBA00008931"/>
    </source>
</evidence>
<evidence type="ECO:0000313" key="8">
    <source>
        <dbReference type="EMBL" id="QQW50193.1"/>
    </source>
</evidence>
<dbReference type="SUPFAM" id="SSF54686">
    <property type="entry name" value="Ribosomal protein L16p/L10e"/>
    <property type="match status" value="1"/>
</dbReference>
<dbReference type="GO" id="GO:0003735">
    <property type="term" value="F:structural constituent of ribosome"/>
    <property type="evidence" value="ECO:0007669"/>
    <property type="project" value="InterPro"/>
</dbReference>
<proteinExistence type="inferred from homology"/>
<dbReference type="CDD" id="cd01433">
    <property type="entry name" value="Ribosomal_L16_L10e"/>
    <property type="match status" value="1"/>
</dbReference>
<evidence type="ECO:0000313" key="10">
    <source>
        <dbReference type="EMBL" id="QQW50280.1"/>
    </source>
</evidence>
<dbReference type="InterPro" id="IPR000114">
    <property type="entry name" value="Ribosomal_uL16_bact-type"/>
</dbReference>
<dbReference type="GO" id="GO:0032543">
    <property type="term" value="P:mitochondrial translation"/>
    <property type="evidence" value="ECO:0007669"/>
    <property type="project" value="TreeGrafter"/>
</dbReference>
<dbReference type="EMBL" id="MW438345">
    <property type="protein sequence ID" value="QQW50193.1"/>
    <property type="molecule type" value="Genomic_DNA"/>
</dbReference>
<dbReference type="EMBL" id="MK922345">
    <property type="protein sequence ID" value="QGI24632.1"/>
    <property type="molecule type" value="Genomic_DNA"/>
</dbReference>
<dbReference type="Proteomes" id="UP001363151">
    <property type="component" value="Unassembled WGS sequence"/>
</dbReference>
<evidence type="ECO:0000313" key="11">
    <source>
        <dbReference type="EMBL" id="QQW50324.1"/>
    </source>
</evidence>
<dbReference type="AlphaFoldDB" id="A0A649UBV9"/>
<organism evidence="6">
    <name type="scientific">Aureococcus anophagefferens</name>
    <name type="common">Harmful bloom alga</name>
    <dbReference type="NCBI Taxonomy" id="44056"/>
    <lineage>
        <taxon>Eukaryota</taxon>
        <taxon>Sar</taxon>
        <taxon>Stramenopiles</taxon>
        <taxon>Ochrophyta</taxon>
        <taxon>Pelagophyceae</taxon>
        <taxon>Pelagomonadales</taxon>
        <taxon>Pelagomonadaceae</taxon>
        <taxon>Aureococcus</taxon>
    </lineage>
</organism>
<dbReference type="PRINTS" id="PR00060">
    <property type="entry name" value="RIBOSOMALL16"/>
</dbReference>
<dbReference type="GO" id="GO:0005762">
    <property type="term" value="C:mitochondrial large ribosomal subunit"/>
    <property type="evidence" value="ECO:0007669"/>
    <property type="project" value="TreeGrafter"/>
</dbReference>
<evidence type="ECO:0000256" key="4">
    <source>
        <dbReference type="RuleBase" id="RU004413"/>
    </source>
</evidence>
<keyword evidence="12" id="KW-1185">Reference proteome</keyword>
<evidence type="ECO:0000256" key="3">
    <source>
        <dbReference type="ARBA" id="ARBA00023274"/>
    </source>
</evidence>
<evidence type="ECO:0000313" key="7">
    <source>
        <dbReference type="EMBL" id="QQW50149.1"/>
    </source>
</evidence>
<dbReference type="EMBL" id="MW438348">
    <property type="protein sequence ID" value="QQW50324.1"/>
    <property type="molecule type" value="Genomic_DNA"/>
</dbReference>
<comment type="similarity">
    <text evidence="1 4">Belongs to the universal ribosomal protein uL16 family.</text>
</comment>
<keyword evidence="3 4" id="KW-0687">Ribonucleoprotein</keyword>
<reference evidence="7" key="2">
    <citation type="journal article" date="2021" name="Genome Biol. Evol.">
        <title>Mitochondrial genome evolution in pelagophyte algae.</title>
        <authorList>
            <person name="Sibbald S.J."/>
            <person name="Lawton M."/>
            <person name="Archibald J.M."/>
        </authorList>
    </citation>
    <scope>NUCLEOTIDE SEQUENCE</scope>
    <source>
        <strain evidence="8">CCMP1707</strain>
        <strain evidence="9">CCMP1708</strain>
        <strain evidence="7">CCMP1850</strain>
        <strain evidence="11">CCMP1984</strain>
        <strain evidence="10">CCMP3368</strain>
    </source>
</reference>
<dbReference type="PROSITE" id="PS00701">
    <property type="entry name" value="RIBOSOMAL_L16_2"/>
    <property type="match status" value="1"/>
</dbReference>
<dbReference type="InterPro" id="IPR016180">
    <property type="entry name" value="Ribosomal_uL16_dom"/>
</dbReference>
<dbReference type="InterPro" id="IPR047873">
    <property type="entry name" value="Ribosomal_uL16"/>
</dbReference>
<reference evidence="5 12" key="3">
    <citation type="submission" date="2024-03" db="EMBL/GenBank/DDBJ databases">
        <title>Aureococcus anophagefferens CCMP1851 and Kratosvirus quantuckense: Draft genome of a second virus-susceptible host strain in the model system.</title>
        <authorList>
            <person name="Chase E."/>
            <person name="Truchon A.R."/>
            <person name="Schepens W."/>
            <person name="Wilhelm S.W."/>
        </authorList>
    </citation>
    <scope>NUCLEOTIDE SEQUENCE [LARGE SCALE GENOMIC DNA]</scope>
    <source>
        <strain evidence="5 12">CCMP1851</strain>
    </source>
</reference>
<dbReference type="NCBIfam" id="TIGR01164">
    <property type="entry name" value="rplP_bact"/>
    <property type="match status" value="1"/>
</dbReference>
<reference evidence="6" key="1">
    <citation type="journal article" date="2019" name="J. Appl. Phycol.">
        <title>Construction and comparative analysis of mitochondrial genome in the brown tide forming alga Aureococcus anophagefferens (Pelagophyceae, Ochrophyta).</title>
        <authorList>
            <person name="Liu F."/>
            <person name="Liu S."/>
            <person name="Huang T."/>
            <person name="Chen N."/>
        </authorList>
    </citation>
    <scope>NUCLEOTIDE SEQUENCE</scope>
</reference>
<evidence type="ECO:0000256" key="2">
    <source>
        <dbReference type="ARBA" id="ARBA00022980"/>
    </source>
</evidence>
<dbReference type="EMBL" id="JBBJCI010000303">
    <property type="protein sequence ID" value="KAK7234890.1"/>
    <property type="molecule type" value="Genomic_DNA"/>
</dbReference>
<keyword evidence="6" id="KW-0496">Mitochondrion</keyword>
<dbReference type="GO" id="GO:0019843">
    <property type="term" value="F:rRNA binding"/>
    <property type="evidence" value="ECO:0007669"/>
    <property type="project" value="InterPro"/>
</dbReference>
<protein>
    <submittedName>
        <fullName evidence="5 6">Ribosomal protein L16</fullName>
    </submittedName>
</protein>
<evidence type="ECO:0000313" key="9">
    <source>
        <dbReference type="EMBL" id="QQW50236.1"/>
    </source>
</evidence>
<geneLocation type="mitochondrion" evidence="6"/>
<sequence>MLRPKKTKFRKYQKQSLKKSRKNVLFLDTLKEGIVRLDSLQSARITAKQLESSRQSISRRIKKLGKLQLKAFPDFPVSNKPTEVRMGKGKGAVEYWACKVKPGTTIFEISGADRVVAIKALESGASKLPVLVKIVG</sequence>
<dbReference type="PANTHER" id="PTHR12220:SF13">
    <property type="entry name" value="LARGE RIBOSOMAL SUBUNIT PROTEIN UL16M"/>
    <property type="match status" value="1"/>
</dbReference>
<dbReference type="Pfam" id="PF00252">
    <property type="entry name" value="Ribosomal_L16"/>
    <property type="match status" value="1"/>
</dbReference>
<evidence type="ECO:0000313" key="5">
    <source>
        <dbReference type="EMBL" id="KAK7234890.1"/>
    </source>
</evidence>
<gene>
    <name evidence="6" type="primary">rpl16</name>
    <name evidence="5" type="ORF">SO694_mt00008</name>
</gene>
<evidence type="ECO:0000313" key="12">
    <source>
        <dbReference type="Proteomes" id="UP001363151"/>
    </source>
</evidence>